<dbReference type="GO" id="GO:0005886">
    <property type="term" value="C:plasma membrane"/>
    <property type="evidence" value="ECO:0007669"/>
    <property type="project" value="UniProtKB-SubCell"/>
</dbReference>
<dbReference type="InterPro" id="IPR000515">
    <property type="entry name" value="MetI-like"/>
</dbReference>
<evidence type="ECO:0000256" key="3">
    <source>
        <dbReference type="ARBA" id="ARBA00022989"/>
    </source>
</evidence>
<dbReference type="PANTHER" id="PTHR42727">
    <property type="entry name" value="PHOSPHATE TRANSPORT SYSTEM PERMEASE PROTEIN"/>
    <property type="match status" value="1"/>
</dbReference>
<feature type="transmembrane region" description="Helical" evidence="5">
    <location>
        <begin position="119"/>
        <end position="137"/>
    </location>
</feature>
<feature type="transmembrane region" description="Helical" evidence="5">
    <location>
        <begin position="143"/>
        <end position="163"/>
    </location>
</feature>
<keyword evidence="8" id="KW-1185">Reference proteome</keyword>
<dbReference type="Gene3D" id="1.10.3720.10">
    <property type="entry name" value="MetI-like"/>
    <property type="match status" value="1"/>
</dbReference>
<evidence type="ECO:0000256" key="4">
    <source>
        <dbReference type="ARBA" id="ARBA00023136"/>
    </source>
</evidence>
<proteinExistence type="inferred from homology"/>
<keyword evidence="5" id="KW-0813">Transport</keyword>
<evidence type="ECO:0000313" key="8">
    <source>
        <dbReference type="Proteomes" id="UP000550401"/>
    </source>
</evidence>
<feature type="transmembrane region" description="Helical" evidence="5">
    <location>
        <begin position="170"/>
        <end position="190"/>
    </location>
</feature>
<feature type="domain" description="ABC transmembrane type-1" evidence="6">
    <location>
        <begin position="73"/>
        <end position="342"/>
    </location>
</feature>
<reference evidence="7 8" key="1">
    <citation type="submission" date="2020-07" db="EMBL/GenBank/DDBJ databases">
        <title>Genomic Encyclopedia of Type Strains, Phase IV (KMG-V): Genome sequencing to study the core and pangenomes of soil and plant-associated prokaryotes.</title>
        <authorList>
            <person name="Whitman W."/>
        </authorList>
    </citation>
    <scope>NUCLEOTIDE SEQUENCE [LARGE SCALE GENOMIC DNA]</scope>
    <source>
        <strain evidence="7 8">RH2WT43</strain>
    </source>
</reference>
<name>A0A839F143_9GAMM</name>
<dbReference type="Pfam" id="PF00528">
    <property type="entry name" value="BPD_transp_1"/>
    <property type="match status" value="1"/>
</dbReference>
<comment type="similarity">
    <text evidence="5">Belongs to the binding-protein-dependent transport system permease family.</text>
</comment>
<dbReference type="InterPro" id="IPR035906">
    <property type="entry name" value="MetI-like_sf"/>
</dbReference>
<dbReference type="SUPFAM" id="SSF161098">
    <property type="entry name" value="MetI-like"/>
    <property type="match status" value="2"/>
</dbReference>
<evidence type="ECO:0000256" key="1">
    <source>
        <dbReference type="ARBA" id="ARBA00004651"/>
    </source>
</evidence>
<gene>
    <name evidence="7" type="ORF">FHW12_000235</name>
</gene>
<feature type="transmembrane region" description="Helical" evidence="5">
    <location>
        <begin position="324"/>
        <end position="345"/>
    </location>
</feature>
<evidence type="ECO:0000313" key="7">
    <source>
        <dbReference type="EMBL" id="MBA8886044.1"/>
    </source>
</evidence>
<keyword evidence="2 5" id="KW-0812">Transmembrane</keyword>
<comment type="subcellular location">
    <subcellularLocation>
        <location evidence="1 5">Cell membrane</location>
        <topology evidence="1 5">Multi-pass membrane protein</topology>
    </subcellularLocation>
</comment>
<dbReference type="PANTHER" id="PTHR42727:SF1">
    <property type="entry name" value="PHOSPHATE TRANSPORT SYSTEM PERMEASE"/>
    <property type="match status" value="1"/>
</dbReference>
<evidence type="ECO:0000256" key="5">
    <source>
        <dbReference type="RuleBase" id="RU363032"/>
    </source>
</evidence>
<dbReference type="PROSITE" id="PS50928">
    <property type="entry name" value="ABC_TM1"/>
    <property type="match status" value="1"/>
</dbReference>
<dbReference type="CDD" id="cd06261">
    <property type="entry name" value="TM_PBP2"/>
    <property type="match status" value="1"/>
</dbReference>
<evidence type="ECO:0000256" key="2">
    <source>
        <dbReference type="ARBA" id="ARBA00022692"/>
    </source>
</evidence>
<dbReference type="RefSeq" id="WP_182529159.1">
    <property type="nucleotide sequence ID" value="NZ_JACGXL010000001.1"/>
</dbReference>
<dbReference type="Proteomes" id="UP000550401">
    <property type="component" value="Unassembled WGS sequence"/>
</dbReference>
<keyword evidence="4 5" id="KW-0472">Membrane</keyword>
<organism evidence="7 8">
    <name type="scientific">Dokdonella fugitiva</name>
    <dbReference type="NCBI Taxonomy" id="328517"/>
    <lineage>
        <taxon>Bacteria</taxon>
        <taxon>Pseudomonadati</taxon>
        <taxon>Pseudomonadota</taxon>
        <taxon>Gammaproteobacteria</taxon>
        <taxon>Lysobacterales</taxon>
        <taxon>Rhodanobacteraceae</taxon>
        <taxon>Dokdonella</taxon>
    </lineage>
</organism>
<dbReference type="AlphaFoldDB" id="A0A839F143"/>
<evidence type="ECO:0000259" key="6">
    <source>
        <dbReference type="PROSITE" id="PS50928"/>
    </source>
</evidence>
<dbReference type="GO" id="GO:0055085">
    <property type="term" value="P:transmembrane transport"/>
    <property type="evidence" value="ECO:0007669"/>
    <property type="project" value="InterPro"/>
</dbReference>
<feature type="transmembrane region" description="Helical" evidence="5">
    <location>
        <begin position="254"/>
        <end position="273"/>
    </location>
</feature>
<protein>
    <submittedName>
        <fullName evidence="7">Phosphate transport system permease protein</fullName>
    </submittedName>
</protein>
<feature type="transmembrane region" description="Helical" evidence="5">
    <location>
        <begin position="210"/>
        <end position="233"/>
    </location>
</feature>
<accession>A0A839F143</accession>
<sequence length="359" mass="37109">MNPVTCDPLSSSGLVRASARRRYWRGRVQRVLVAAGASFVLLGLFAIPVYLAAAVAASRAPVGVDWAHLGLLFAGSLRATACAIAVALPLGFATAMFSAHFCAPRLRAWLKPALEMLEAVPTVILGLVAATSFAPWLKSHAATLLALLVALPALLLAAGFAFGRPSRHDGWLPLSVLPLLCAIVAFGLWLSSRAQAPWIVPASPWNATLVGLALGVAALPLVFSVAEDALFLVPREQTQAAFALGATRWQALTTVVLPAAGAGLFAAALLGIARCFGETMIVLMASGNTAIGGFDPLIGLRSLGADIALGMPDAAPASAVWRDLLVATLALLASTVLLSLAAGFVRARLRRRLHAGAAA</sequence>
<comment type="caution">
    <text evidence="7">The sequence shown here is derived from an EMBL/GenBank/DDBJ whole genome shotgun (WGS) entry which is preliminary data.</text>
</comment>
<dbReference type="EMBL" id="JACGXL010000001">
    <property type="protein sequence ID" value="MBA8886044.1"/>
    <property type="molecule type" value="Genomic_DNA"/>
</dbReference>
<feature type="transmembrane region" description="Helical" evidence="5">
    <location>
        <begin position="77"/>
        <end position="98"/>
    </location>
</feature>
<keyword evidence="3 5" id="KW-1133">Transmembrane helix</keyword>
<feature type="transmembrane region" description="Helical" evidence="5">
    <location>
        <begin position="31"/>
        <end position="57"/>
    </location>
</feature>